<comment type="caution">
    <text evidence="1">The sequence shown here is derived from an EMBL/GenBank/DDBJ whole genome shotgun (WGS) entry which is preliminary data.</text>
</comment>
<accession>A0A9D1S4Z2</accession>
<dbReference type="Gene3D" id="3.40.50.300">
    <property type="entry name" value="P-loop containing nucleotide triphosphate hydrolases"/>
    <property type="match status" value="1"/>
</dbReference>
<name>A0A9D1S4Z2_9FIRM</name>
<evidence type="ECO:0000313" key="1">
    <source>
        <dbReference type="EMBL" id="HIU46762.1"/>
    </source>
</evidence>
<reference evidence="1" key="2">
    <citation type="journal article" date="2021" name="PeerJ">
        <title>Extensive microbial diversity within the chicken gut microbiome revealed by metagenomics and culture.</title>
        <authorList>
            <person name="Gilroy R."/>
            <person name="Ravi A."/>
            <person name="Getino M."/>
            <person name="Pursley I."/>
            <person name="Horton D.L."/>
            <person name="Alikhan N.F."/>
            <person name="Baker D."/>
            <person name="Gharbi K."/>
            <person name="Hall N."/>
            <person name="Watson M."/>
            <person name="Adriaenssens E.M."/>
            <person name="Foster-Nyarko E."/>
            <person name="Jarju S."/>
            <person name="Secka A."/>
            <person name="Antonio M."/>
            <person name="Oren A."/>
            <person name="Chaudhuri R.R."/>
            <person name="La Ragione R."/>
            <person name="Hildebrand F."/>
            <person name="Pallen M.J."/>
        </authorList>
    </citation>
    <scope>NUCLEOTIDE SEQUENCE</scope>
    <source>
        <strain evidence="1">ChiSxjej2B14-8506</strain>
    </source>
</reference>
<evidence type="ECO:0000313" key="2">
    <source>
        <dbReference type="Proteomes" id="UP000824123"/>
    </source>
</evidence>
<keyword evidence="1" id="KW-0808">Transferase</keyword>
<dbReference type="AlphaFoldDB" id="A0A9D1S4Z2"/>
<dbReference type="EMBL" id="DVNK01000037">
    <property type="protein sequence ID" value="HIU46762.1"/>
    <property type="molecule type" value="Genomic_DNA"/>
</dbReference>
<sequence length="213" mass="24648">MIIQDNALKAYLKNVYFITGTPCGGKTTISRALAQRHGLMVYDADEHFPEHQRLADPAFQPAMCRRFSSADEFFGRSVDEYRAWLLNNARQQLDFVLLDLIRLAQDRPVLCDVILTIDEADRLTDVSRVAFLIRDPANLIDDYCNRPDHKDFSDFINSATDVARAKATCNETLWSINAQRLDAIKHSRYFWLERTSSSTVEDTVRKVERHFNW</sequence>
<dbReference type="Pfam" id="PF13238">
    <property type="entry name" value="AAA_18"/>
    <property type="match status" value="1"/>
</dbReference>
<proteinExistence type="predicted"/>
<dbReference type="GO" id="GO:0016301">
    <property type="term" value="F:kinase activity"/>
    <property type="evidence" value="ECO:0007669"/>
    <property type="project" value="UniProtKB-KW"/>
</dbReference>
<dbReference type="SUPFAM" id="SSF52540">
    <property type="entry name" value="P-loop containing nucleoside triphosphate hydrolases"/>
    <property type="match status" value="1"/>
</dbReference>
<keyword evidence="1" id="KW-0418">Kinase</keyword>
<reference evidence="1" key="1">
    <citation type="submission" date="2020-10" db="EMBL/GenBank/DDBJ databases">
        <authorList>
            <person name="Gilroy R."/>
        </authorList>
    </citation>
    <scope>NUCLEOTIDE SEQUENCE</scope>
    <source>
        <strain evidence="1">ChiSxjej2B14-8506</strain>
    </source>
</reference>
<dbReference type="Proteomes" id="UP000824123">
    <property type="component" value="Unassembled WGS sequence"/>
</dbReference>
<protein>
    <submittedName>
        <fullName evidence="1">Shikimate kinase</fullName>
    </submittedName>
</protein>
<organism evidence="1 2">
    <name type="scientific">Candidatus Fimadaptatus faecigallinarum</name>
    <dbReference type="NCBI Taxonomy" id="2840814"/>
    <lineage>
        <taxon>Bacteria</taxon>
        <taxon>Bacillati</taxon>
        <taxon>Bacillota</taxon>
        <taxon>Clostridia</taxon>
        <taxon>Eubacteriales</taxon>
        <taxon>Candidatus Fimadaptatus</taxon>
    </lineage>
</organism>
<dbReference type="InterPro" id="IPR027417">
    <property type="entry name" value="P-loop_NTPase"/>
</dbReference>
<gene>
    <name evidence="1" type="ORF">IAC59_05850</name>
</gene>